<accession>A0ABV1KBC8</accession>
<organism evidence="2 3">
    <name type="scientific">Pseudonocardia nematodicida</name>
    <dbReference type="NCBI Taxonomy" id="1206997"/>
    <lineage>
        <taxon>Bacteria</taxon>
        <taxon>Bacillati</taxon>
        <taxon>Actinomycetota</taxon>
        <taxon>Actinomycetes</taxon>
        <taxon>Pseudonocardiales</taxon>
        <taxon>Pseudonocardiaceae</taxon>
        <taxon>Pseudonocardia</taxon>
    </lineage>
</organism>
<feature type="domain" description="HTH cro/C1-type" evidence="1">
    <location>
        <begin position="17"/>
        <end position="71"/>
    </location>
</feature>
<sequence length="81" mass="9022">MDKSIYSAEYRKLCAVLKQLRLEAGLTQVQLAEALDEPQSFVSKYESGERRLDVIELRQVLRPLGVTAAKVLDILDGQSGT</sequence>
<name>A0ABV1KBC8_9PSEU</name>
<dbReference type="InterPro" id="IPR001387">
    <property type="entry name" value="Cro/C1-type_HTH"/>
</dbReference>
<proteinExistence type="predicted"/>
<comment type="caution">
    <text evidence="2">The sequence shown here is derived from an EMBL/GenBank/DDBJ whole genome shotgun (WGS) entry which is preliminary data.</text>
</comment>
<dbReference type="PROSITE" id="PS50943">
    <property type="entry name" value="HTH_CROC1"/>
    <property type="match status" value="1"/>
</dbReference>
<dbReference type="RefSeq" id="WP_349298838.1">
    <property type="nucleotide sequence ID" value="NZ_JBEDNQ010000005.1"/>
</dbReference>
<dbReference type="EMBL" id="JBEDNQ010000005">
    <property type="protein sequence ID" value="MEQ3551768.1"/>
    <property type="molecule type" value="Genomic_DNA"/>
</dbReference>
<dbReference type="SUPFAM" id="SSF47413">
    <property type="entry name" value="lambda repressor-like DNA-binding domains"/>
    <property type="match status" value="1"/>
</dbReference>
<reference evidence="2 3" key="1">
    <citation type="submission" date="2024-03" db="EMBL/GenBank/DDBJ databases">
        <title>Draft genome sequence of Pseudonocardia nematodicida JCM 31783.</title>
        <authorList>
            <person name="Butdee W."/>
            <person name="Duangmal K."/>
        </authorList>
    </citation>
    <scope>NUCLEOTIDE SEQUENCE [LARGE SCALE GENOMIC DNA]</scope>
    <source>
        <strain evidence="2 3">JCM 31783</strain>
    </source>
</reference>
<keyword evidence="3" id="KW-1185">Reference proteome</keyword>
<dbReference type="Gene3D" id="1.10.260.40">
    <property type="entry name" value="lambda repressor-like DNA-binding domains"/>
    <property type="match status" value="1"/>
</dbReference>
<evidence type="ECO:0000313" key="3">
    <source>
        <dbReference type="Proteomes" id="UP001494902"/>
    </source>
</evidence>
<dbReference type="InterPro" id="IPR010982">
    <property type="entry name" value="Lambda_DNA-bd_dom_sf"/>
</dbReference>
<dbReference type="SMART" id="SM00530">
    <property type="entry name" value="HTH_XRE"/>
    <property type="match status" value="1"/>
</dbReference>
<gene>
    <name evidence="2" type="ORF">WIS52_14940</name>
</gene>
<protein>
    <submittedName>
        <fullName evidence="2">Helix-turn-helix transcriptional regulator</fullName>
    </submittedName>
</protein>
<evidence type="ECO:0000259" key="1">
    <source>
        <dbReference type="PROSITE" id="PS50943"/>
    </source>
</evidence>
<evidence type="ECO:0000313" key="2">
    <source>
        <dbReference type="EMBL" id="MEQ3551768.1"/>
    </source>
</evidence>
<dbReference type="CDD" id="cd00093">
    <property type="entry name" value="HTH_XRE"/>
    <property type="match status" value="1"/>
</dbReference>
<dbReference type="Pfam" id="PF01381">
    <property type="entry name" value="HTH_3"/>
    <property type="match status" value="1"/>
</dbReference>
<dbReference type="Proteomes" id="UP001494902">
    <property type="component" value="Unassembled WGS sequence"/>
</dbReference>